<dbReference type="PANTHER" id="PTHR30619">
    <property type="entry name" value="DNA INTERNALIZATION/COMPETENCE PROTEIN COMEC/REC2"/>
    <property type="match status" value="1"/>
</dbReference>
<evidence type="ECO:0000256" key="2">
    <source>
        <dbReference type="ARBA" id="ARBA00022475"/>
    </source>
</evidence>
<evidence type="ECO:0000256" key="4">
    <source>
        <dbReference type="ARBA" id="ARBA00022989"/>
    </source>
</evidence>
<dbReference type="HOGENOM" id="CLU_010363_5_1_10"/>
<keyword evidence="3 6" id="KW-0812">Transmembrane</keyword>
<comment type="caution">
    <text evidence="8">The sequence shown here is derived from an EMBL/GenBank/DDBJ whole genome shotgun (WGS) entry which is preliminary data.</text>
</comment>
<feature type="transmembrane region" description="Helical" evidence="6">
    <location>
        <begin position="297"/>
        <end position="316"/>
    </location>
</feature>
<feature type="transmembrane region" description="Helical" evidence="6">
    <location>
        <begin position="346"/>
        <end position="365"/>
    </location>
</feature>
<evidence type="ECO:0000256" key="5">
    <source>
        <dbReference type="ARBA" id="ARBA00023136"/>
    </source>
</evidence>
<dbReference type="Pfam" id="PF03772">
    <property type="entry name" value="Competence"/>
    <property type="match status" value="1"/>
</dbReference>
<feature type="transmembrane region" description="Helical" evidence="6">
    <location>
        <begin position="33"/>
        <end position="52"/>
    </location>
</feature>
<dbReference type="NCBIfam" id="TIGR00360">
    <property type="entry name" value="ComEC_N-term"/>
    <property type="match status" value="1"/>
</dbReference>
<dbReference type="Proteomes" id="UP000027442">
    <property type="component" value="Unassembled WGS sequence"/>
</dbReference>
<name>A0A069QN85_HOYLO</name>
<dbReference type="InterPro" id="IPR004477">
    <property type="entry name" value="ComEC_N"/>
</dbReference>
<dbReference type="RefSeq" id="WP_018966249.1">
    <property type="nucleotide sequence ID" value="NZ_KB899210.1"/>
</dbReference>
<dbReference type="PANTHER" id="PTHR30619:SF1">
    <property type="entry name" value="RECOMBINATION PROTEIN 2"/>
    <property type="match status" value="1"/>
</dbReference>
<dbReference type="GO" id="GO:0005886">
    <property type="term" value="C:plasma membrane"/>
    <property type="evidence" value="ECO:0007669"/>
    <property type="project" value="UniProtKB-SubCell"/>
</dbReference>
<keyword evidence="2" id="KW-1003">Cell membrane</keyword>
<feature type="transmembrane region" description="Helical" evidence="6">
    <location>
        <begin position="7"/>
        <end position="27"/>
    </location>
</feature>
<gene>
    <name evidence="8" type="ORF">HMPREF1991_00459</name>
</gene>
<protein>
    <submittedName>
        <fullName evidence="8">ComEC/Rec2-like protein</fullName>
    </submittedName>
</protein>
<evidence type="ECO:0000256" key="6">
    <source>
        <dbReference type="SAM" id="Phobius"/>
    </source>
</evidence>
<evidence type="ECO:0000313" key="8">
    <source>
        <dbReference type="EMBL" id="KDR53484.1"/>
    </source>
</evidence>
<feature type="domain" description="ComEC/Rec2-related protein" evidence="7">
    <location>
        <begin position="243"/>
        <end position="514"/>
    </location>
</feature>
<evidence type="ECO:0000256" key="3">
    <source>
        <dbReference type="ARBA" id="ARBA00022692"/>
    </source>
</evidence>
<evidence type="ECO:0000256" key="1">
    <source>
        <dbReference type="ARBA" id="ARBA00004651"/>
    </source>
</evidence>
<keyword evidence="9" id="KW-1185">Reference proteome</keyword>
<proteinExistence type="predicted"/>
<organism evidence="8 9">
    <name type="scientific">Hoylesella loescheii DSM 19665 = JCM 12249 = ATCC 15930</name>
    <dbReference type="NCBI Taxonomy" id="1122985"/>
    <lineage>
        <taxon>Bacteria</taxon>
        <taxon>Pseudomonadati</taxon>
        <taxon>Bacteroidota</taxon>
        <taxon>Bacteroidia</taxon>
        <taxon>Bacteroidales</taxon>
        <taxon>Prevotellaceae</taxon>
        <taxon>Hoylesella</taxon>
    </lineage>
</organism>
<dbReference type="InterPro" id="IPR052159">
    <property type="entry name" value="Competence_DNA_uptake"/>
</dbReference>
<keyword evidence="5 6" id="KW-0472">Membrane</keyword>
<dbReference type="AlphaFoldDB" id="A0A069QN85"/>
<feature type="transmembrane region" description="Helical" evidence="6">
    <location>
        <begin position="431"/>
        <end position="449"/>
    </location>
</feature>
<dbReference type="PATRIC" id="fig|1122985.7.peg.482"/>
<accession>A0A069QN85</accession>
<feature type="transmembrane region" description="Helical" evidence="6">
    <location>
        <begin position="266"/>
        <end position="290"/>
    </location>
</feature>
<feature type="transmembrane region" description="Helical" evidence="6">
    <location>
        <begin position="500"/>
        <end position="519"/>
    </location>
</feature>
<dbReference type="eggNOG" id="COG0658">
    <property type="taxonomic scope" value="Bacteria"/>
</dbReference>
<keyword evidence="4 6" id="KW-1133">Transmembrane helix</keyword>
<evidence type="ECO:0000259" key="7">
    <source>
        <dbReference type="Pfam" id="PF03772"/>
    </source>
</evidence>
<sequence>MTRPNGVIQLYPLVRIALMLILGIVLADAIPFFSNPSTCVSLLLGTAAVAVLTIRHAHLSSVTILVASVFLGAWIMALQKSDRHSCPINQAVTYKAIVTDTPTAHGKVLKCNLLIIDIAEKSNSHTPFLVRASILKDTLTNHWQSLTTGSTIVAQSVFNNDFTLFPSSKFNFERWMQSHQIYATTFVYFADWQNTQLTNEEMQRIPVVEKLRLQLLQVRKRLLGNAWQQRLSADNQALIASIALGEKSNLTSTQREAYSKAGVSHVLALSGLHLGIIYSVLSTLFSTILYRIVRRDWAEFIVQTIITATLWGYVFLVGLPPGAVRSALMLTLYAFVSLLHRDRLSANSLAFACIVMLIANPSTLWDVSFQLSFLAVLSIIIFYPPLFSLYQSTSRWACLLRPVWGIVCVSIAAQVGTMPLIAYYFGRFSCYFLLSNLLILPLITLLLYATLASFIVQGAPLLHNLVLDTMQWLATTVQTLVNGISSLPHSTLDGLQFNLFQTYLAYILIASVYALSQYARKWFRIRRQIQQL</sequence>
<reference evidence="8 9" key="1">
    <citation type="submission" date="2013-08" db="EMBL/GenBank/DDBJ databases">
        <authorList>
            <person name="Weinstock G."/>
            <person name="Sodergren E."/>
            <person name="Wylie T."/>
            <person name="Fulton L."/>
            <person name="Fulton R."/>
            <person name="Fronick C."/>
            <person name="O'Laughlin M."/>
            <person name="Godfrey J."/>
            <person name="Miner T."/>
            <person name="Herter B."/>
            <person name="Appelbaum E."/>
            <person name="Cordes M."/>
            <person name="Lek S."/>
            <person name="Wollam A."/>
            <person name="Pepin K.H."/>
            <person name="Palsikar V.B."/>
            <person name="Mitreva M."/>
            <person name="Wilson R.K."/>
        </authorList>
    </citation>
    <scope>NUCLEOTIDE SEQUENCE [LARGE SCALE GENOMIC DNA]</scope>
    <source>
        <strain evidence="8 9">ATCC 15930</strain>
    </source>
</reference>
<dbReference type="EMBL" id="JNGW01000015">
    <property type="protein sequence ID" value="KDR53484.1"/>
    <property type="molecule type" value="Genomic_DNA"/>
</dbReference>
<comment type="subcellular location">
    <subcellularLocation>
        <location evidence="1">Cell membrane</location>
        <topology evidence="1">Multi-pass membrane protein</topology>
    </subcellularLocation>
</comment>
<feature type="transmembrane region" description="Helical" evidence="6">
    <location>
        <begin position="402"/>
        <end position="425"/>
    </location>
</feature>
<feature type="transmembrane region" description="Helical" evidence="6">
    <location>
        <begin position="371"/>
        <end position="390"/>
    </location>
</feature>
<feature type="transmembrane region" description="Helical" evidence="6">
    <location>
        <begin position="59"/>
        <end position="77"/>
    </location>
</feature>
<evidence type="ECO:0000313" key="9">
    <source>
        <dbReference type="Proteomes" id="UP000027442"/>
    </source>
</evidence>